<dbReference type="Gene3D" id="3.30.980.10">
    <property type="entry name" value="Threonyl-trna Synthetase, Chain A, domain 2"/>
    <property type="match status" value="1"/>
</dbReference>
<dbReference type="EMBL" id="DTHG01000092">
    <property type="protein sequence ID" value="HGW92354.1"/>
    <property type="molecule type" value="Genomic_DNA"/>
</dbReference>
<dbReference type="PANTHER" id="PTHR11451">
    <property type="entry name" value="THREONINE-TRNA LIGASE"/>
    <property type="match status" value="1"/>
</dbReference>
<dbReference type="EC" id="6.1.1.3" evidence="13"/>
<evidence type="ECO:0000256" key="5">
    <source>
        <dbReference type="ARBA" id="ARBA00022723"/>
    </source>
</evidence>
<evidence type="ECO:0000259" key="14">
    <source>
        <dbReference type="PROSITE" id="PS50862"/>
    </source>
</evidence>
<proteinExistence type="inferred from homology"/>
<comment type="caution">
    <text evidence="13">Lacks conserved residue(s) required for the propagation of feature annotation.</text>
</comment>
<dbReference type="GO" id="GO:0046872">
    <property type="term" value="F:metal ion binding"/>
    <property type="evidence" value="ECO:0007669"/>
    <property type="project" value="UniProtKB-KW"/>
</dbReference>
<evidence type="ECO:0000256" key="8">
    <source>
        <dbReference type="ARBA" id="ARBA00022840"/>
    </source>
</evidence>
<dbReference type="SUPFAM" id="SSF52954">
    <property type="entry name" value="Class II aaRS ABD-related"/>
    <property type="match status" value="1"/>
</dbReference>
<evidence type="ECO:0000256" key="6">
    <source>
        <dbReference type="ARBA" id="ARBA00022741"/>
    </source>
</evidence>
<evidence type="ECO:0000256" key="3">
    <source>
        <dbReference type="ARBA" id="ARBA00022555"/>
    </source>
</evidence>
<dbReference type="CDD" id="cd00771">
    <property type="entry name" value="ThrRS_core"/>
    <property type="match status" value="1"/>
</dbReference>
<protein>
    <recommendedName>
        <fullName evidence="13">Threonine--tRNA ligase</fullName>
        <ecNumber evidence="13">6.1.1.3</ecNumber>
    </recommendedName>
    <alternativeName>
        <fullName evidence="13">Threonyl-tRNA synthetase</fullName>
        <shortName evidence="13">ThrRS</shortName>
    </alternativeName>
</protein>
<keyword evidence="7 13" id="KW-0862">Zinc</keyword>
<evidence type="ECO:0000256" key="4">
    <source>
        <dbReference type="ARBA" id="ARBA00022598"/>
    </source>
</evidence>
<dbReference type="PANTHER" id="PTHR11451:SF44">
    <property type="entry name" value="THREONINE--TRNA LIGASE, CHLOROPLASTIC_MITOCHONDRIAL 2"/>
    <property type="match status" value="1"/>
</dbReference>
<dbReference type="InterPro" id="IPR047246">
    <property type="entry name" value="ThrRS_anticodon"/>
</dbReference>
<keyword evidence="6 13" id="KW-0547">Nucleotide-binding</keyword>
<dbReference type="NCBIfam" id="TIGR00418">
    <property type="entry name" value="thrS"/>
    <property type="match status" value="1"/>
</dbReference>
<comment type="catalytic activity">
    <reaction evidence="12 13">
        <text>tRNA(Thr) + L-threonine + ATP = L-threonyl-tRNA(Thr) + AMP + diphosphate + H(+)</text>
        <dbReference type="Rhea" id="RHEA:24624"/>
        <dbReference type="Rhea" id="RHEA-COMP:9670"/>
        <dbReference type="Rhea" id="RHEA-COMP:9704"/>
        <dbReference type="ChEBI" id="CHEBI:15378"/>
        <dbReference type="ChEBI" id="CHEBI:30616"/>
        <dbReference type="ChEBI" id="CHEBI:33019"/>
        <dbReference type="ChEBI" id="CHEBI:57926"/>
        <dbReference type="ChEBI" id="CHEBI:78442"/>
        <dbReference type="ChEBI" id="CHEBI:78534"/>
        <dbReference type="ChEBI" id="CHEBI:456215"/>
        <dbReference type="EC" id="6.1.1.3"/>
    </reaction>
</comment>
<name>A0A7C4UDD7_UNCW3</name>
<organism evidence="15">
    <name type="scientific">candidate division WOR-3 bacterium</name>
    <dbReference type="NCBI Taxonomy" id="2052148"/>
    <lineage>
        <taxon>Bacteria</taxon>
        <taxon>Bacteria division WOR-3</taxon>
    </lineage>
</organism>
<evidence type="ECO:0000256" key="11">
    <source>
        <dbReference type="ARBA" id="ARBA00023146"/>
    </source>
</evidence>
<dbReference type="FunFam" id="3.30.980.10:FF:000005">
    <property type="entry name" value="Threonyl-tRNA synthetase, mitochondrial"/>
    <property type="match status" value="1"/>
</dbReference>
<dbReference type="InterPro" id="IPR036621">
    <property type="entry name" value="Anticodon-bd_dom_sf"/>
</dbReference>
<evidence type="ECO:0000256" key="1">
    <source>
        <dbReference type="ARBA" id="ARBA00008226"/>
    </source>
</evidence>
<keyword evidence="3 13" id="KW-0820">tRNA-binding</keyword>
<keyword evidence="8 13" id="KW-0067">ATP-binding</keyword>
<keyword evidence="4 13" id="KW-0436">Ligase</keyword>
<dbReference type="InterPro" id="IPR004154">
    <property type="entry name" value="Anticodon-bd"/>
</dbReference>
<keyword evidence="10 13" id="KW-0648">Protein biosynthesis</keyword>
<feature type="binding site" evidence="13">
    <location>
        <position position="507"/>
    </location>
    <ligand>
        <name>Zn(2+)</name>
        <dbReference type="ChEBI" id="CHEBI:29105"/>
        <note>catalytic</note>
    </ligand>
</feature>
<feature type="binding site" evidence="13">
    <location>
        <position position="326"/>
    </location>
    <ligand>
        <name>Zn(2+)</name>
        <dbReference type="ChEBI" id="CHEBI:29105"/>
        <note>catalytic</note>
    </ligand>
</feature>
<feature type="binding site" evidence="13">
    <location>
        <position position="377"/>
    </location>
    <ligand>
        <name>Zn(2+)</name>
        <dbReference type="ChEBI" id="CHEBI:29105"/>
        <note>catalytic</note>
    </ligand>
</feature>
<dbReference type="GO" id="GO:0006435">
    <property type="term" value="P:threonyl-tRNA aminoacylation"/>
    <property type="evidence" value="ECO:0007669"/>
    <property type="project" value="UniProtKB-UniRule"/>
</dbReference>
<comment type="subcellular location">
    <subcellularLocation>
        <location evidence="13">Cytoplasm</location>
    </subcellularLocation>
</comment>
<evidence type="ECO:0000256" key="7">
    <source>
        <dbReference type="ARBA" id="ARBA00022833"/>
    </source>
</evidence>
<dbReference type="GO" id="GO:0004829">
    <property type="term" value="F:threonine-tRNA ligase activity"/>
    <property type="evidence" value="ECO:0007669"/>
    <property type="project" value="UniProtKB-UniRule"/>
</dbReference>
<comment type="subunit">
    <text evidence="13">Homodimer.</text>
</comment>
<evidence type="ECO:0000313" key="15">
    <source>
        <dbReference type="EMBL" id="HGW92354.1"/>
    </source>
</evidence>
<dbReference type="SMART" id="SM00863">
    <property type="entry name" value="tRNA_SAD"/>
    <property type="match status" value="1"/>
</dbReference>
<dbReference type="AlphaFoldDB" id="A0A7C4UDD7"/>
<evidence type="ECO:0000256" key="2">
    <source>
        <dbReference type="ARBA" id="ARBA00022490"/>
    </source>
</evidence>
<reference evidence="15" key="1">
    <citation type="journal article" date="2020" name="mSystems">
        <title>Genome- and Community-Level Interaction Insights into Carbon Utilization and Element Cycling Functions of Hydrothermarchaeota in Hydrothermal Sediment.</title>
        <authorList>
            <person name="Zhou Z."/>
            <person name="Liu Y."/>
            <person name="Xu W."/>
            <person name="Pan J."/>
            <person name="Luo Z.H."/>
            <person name="Li M."/>
        </authorList>
    </citation>
    <scope>NUCLEOTIDE SEQUENCE [LARGE SCALE GENOMIC DNA]</scope>
    <source>
        <strain evidence="15">SpSt-780</strain>
    </source>
</reference>
<dbReference type="GO" id="GO:0005524">
    <property type="term" value="F:ATP binding"/>
    <property type="evidence" value="ECO:0007669"/>
    <property type="project" value="UniProtKB-UniRule"/>
</dbReference>
<feature type="domain" description="Aminoacyl-transfer RNA synthetases class-II family profile" evidence="14">
    <location>
        <begin position="265"/>
        <end position="530"/>
    </location>
</feature>
<keyword evidence="11 13" id="KW-0030">Aminoacyl-tRNA synthetase</keyword>
<dbReference type="InterPro" id="IPR002320">
    <property type="entry name" value="Thr-tRNA-ligase_IIa"/>
</dbReference>
<dbReference type="GO" id="GO:0000049">
    <property type="term" value="F:tRNA binding"/>
    <property type="evidence" value="ECO:0007669"/>
    <property type="project" value="UniProtKB-KW"/>
</dbReference>
<dbReference type="HAMAP" id="MF_00184">
    <property type="entry name" value="Thr_tRNA_synth"/>
    <property type="match status" value="1"/>
</dbReference>
<dbReference type="PRINTS" id="PR01047">
    <property type="entry name" value="TRNASYNTHTHR"/>
</dbReference>
<dbReference type="InterPro" id="IPR012947">
    <property type="entry name" value="tRNA_SAD"/>
</dbReference>
<evidence type="ECO:0000256" key="9">
    <source>
        <dbReference type="ARBA" id="ARBA00022884"/>
    </source>
</evidence>
<dbReference type="FunFam" id="3.30.54.20:FF:000002">
    <property type="entry name" value="Threonine--tRNA ligase"/>
    <property type="match status" value="1"/>
</dbReference>
<dbReference type="SUPFAM" id="SSF55681">
    <property type="entry name" value="Class II aaRS and biotin synthetases"/>
    <property type="match status" value="1"/>
</dbReference>
<dbReference type="Pfam" id="PF07973">
    <property type="entry name" value="tRNA_SAD"/>
    <property type="match status" value="1"/>
</dbReference>
<dbReference type="InterPro" id="IPR018163">
    <property type="entry name" value="Thr/Ala-tRNA-synth_IIc_edit"/>
</dbReference>
<dbReference type="FunFam" id="3.40.50.800:FF:000001">
    <property type="entry name" value="Threonine--tRNA ligase"/>
    <property type="match status" value="1"/>
</dbReference>
<dbReference type="Pfam" id="PF00587">
    <property type="entry name" value="tRNA-synt_2b"/>
    <property type="match status" value="1"/>
</dbReference>
<evidence type="ECO:0000256" key="10">
    <source>
        <dbReference type="ARBA" id="ARBA00022917"/>
    </source>
</evidence>
<gene>
    <name evidence="13 15" type="primary">thrS</name>
    <name evidence="15" type="ORF">ENV67_07445</name>
</gene>
<keyword evidence="5 13" id="KW-0479">Metal-binding</keyword>
<comment type="similarity">
    <text evidence="1 13">Belongs to the class-II aminoacyl-tRNA synthetase family.</text>
</comment>
<comment type="cofactor">
    <cofactor evidence="13">
        <name>Zn(2+)</name>
        <dbReference type="ChEBI" id="CHEBI:29105"/>
    </cofactor>
    <text evidence="13">Binds 1 zinc ion per subunit.</text>
</comment>
<comment type="caution">
    <text evidence="15">The sequence shown here is derived from an EMBL/GenBank/DDBJ whole genome shotgun (WGS) entry which is preliminary data.</text>
</comment>
<dbReference type="Gene3D" id="3.40.50.800">
    <property type="entry name" value="Anticodon-binding domain"/>
    <property type="match status" value="1"/>
</dbReference>
<sequence length="632" mass="73813">MLLIYKDKRYNVKEIKNILNEINNKEFFKEFFGFKSDNLVYDFHTDVENGEYELIPSNSEEGNEIRWHTSSHILAQAVLRLFPDAKQTIGPAIKNGFYYDFFVDNPFTPEDIKKIEDEMMKIVKEDYPIERKVIKKEEAKDIFKNNKFKLELIDEIEGDSVTIYKQGEFVDLCRGPHLLSTGLAGEIKILSVSSAYWRGDERRESLQRIYGISFENKKKLDDFIKAFEEAKRNDHRILGKELGIFTTFEETGPGLIFWEPNGAIIKMEIEKFLIEEHLKRGYQIVSTPHISRDELFRISGHLDFYKDNMYLFKIDEEGYAVKPMNCPGHILIYKSKLHSYRELPIKYFELGTVYRYERSGTLHGLLRVRGFTIDDAHIFCTKEQLKNEINEVFDFSVETLKTFGYENITVYVATRDPKSKELFAGSDEEWEMAESTLKSILKERNIPFKEEVGGAVFYGPKISIFLVDSIGREWQGPTIQFDFNIPRRFNIQYVGEDGKMYNPYMVHRAILGSMERFIGGLIEFYKGNFPLWLSPVQVAVLTVTDEGIHWAENVNNVLKGENIRVKLDTRNEKITKKIKEAEMLKIPYMAIIGKKEKENGTISLRKHKEGEIGIFQLSEVVKMLKEEILKRR</sequence>
<dbReference type="InterPro" id="IPR006195">
    <property type="entry name" value="aa-tRNA-synth_II"/>
</dbReference>
<keyword evidence="2 13" id="KW-0963">Cytoplasm</keyword>
<keyword evidence="9 13" id="KW-0694">RNA-binding</keyword>
<dbReference type="CDD" id="cd00860">
    <property type="entry name" value="ThrRS_anticodon"/>
    <property type="match status" value="1"/>
</dbReference>
<dbReference type="SUPFAM" id="SSF55186">
    <property type="entry name" value="ThrRS/AlaRS common domain"/>
    <property type="match status" value="1"/>
</dbReference>
<dbReference type="FunFam" id="3.30.930.10:FF:000002">
    <property type="entry name" value="Threonine--tRNA ligase"/>
    <property type="match status" value="1"/>
</dbReference>
<accession>A0A7C4UDD7</accession>
<evidence type="ECO:0000256" key="12">
    <source>
        <dbReference type="ARBA" id="ARBA00049515"/>
    </source>
</evidence>
<dbReference type="InterPro" id="IPR002314">
    <property type="entry name" value="aa-tRNA-synt_IIb"/>
</dbReference>
<dbReference type="GO" id="GO:0005737">
    <property type="term" value="C:cytoplasm"/>
    <property type="evidence" value="ECO:0007669"/>
    <property type="project" value="UniProtKB-SubCell"/>
</dbReference>
<dbReference type="InterPro" id="IPR033728">
    <property type="entry name" value="ThrRS_core"/>
</dbReference>
<evidence type="ECO:0000256" key="13">
    <source>
        <dbReference type="HAMAP-Rule" id="MF_00184"/>
    </source>
</evidence>
<dbReference type="Pfam" id="PF03129">
    <property type="entry name" value="HGTP_anticodon"/>
    <property type="match status" value="1"/>
</dbReference>
<dbReference type="InterPro" id="IPR045864">
    <property type="entry name" value="aa-tRNA-synth_II/BPL/LPL"/>
</dbReference>
<dbReference type="Gene3D" id="3.30.930.10">
    <property type="entry name" value="Bira Bifunctional Protein, Domain 2"/>
    <property type="match status" value="1"/>
</dbReference>
<dbReference type="PROSITE" id="PS50862">
    <property type="entry name" value="AA_TRNA_LIGASE_II"/>
    <property type="match status" value="1"/>
</dbReference>